<dbReference type="Proteomes" id="UP001431783">
    <property type="component" value="Unassembled WGS sequence"/>
</dbReference>
<proteinExistence type="predicted"/>
<protein>
    <submittedName>
        <fullName evidence="2">Uncharacterized protein</fullName>
    </submittedName>
</protein>
<dbReference type="EMBL" id="JARQZJ010000015">
    <property type="protein sequence ID" value="KAK9873064.1"/>
    <property type="molecule type" value="Genomic_DNA"/>
</dbReference>
<name>A0AAW1TQF7_9CUCU</name>
<comment type="caution">
    <text evidence="2">The sequence shown here is derived from an EMBL/GenBank/DDBJ whole genome shotgun (WGS) entry which is preliminary data.</text>
</comment>
<organism evidence="2 3">
    <name type="scientific">Henosepilachna vigintioctopunctata</name>
    <dbReference type="NCBI Taxonomy" id="420089"/>
    <lineage>
        <taxon>Eukaryota</taxon>
        <taxon>Metazoa</taxon>
        <taxon>Ecdysozoa</taxon>
        <taxon>Arthropoda</taxon>
        <taxon>Hexapoda</taxon>
        <taxon>Insecta</taxon>
        <taxon>Pterygota</taxon>
        <taxon>Neoptera</taxon>
        <taxon>Endopterygota</taxon>
        <taxon>Coleoptera</taxon>
        <taxon>Polyphaga</taxon>
        <taxon>Cucujiformia</taxon>
        <taxon>Coccinelloidea</taxon>
        <taxon>Coccinellidae</taxon>
        <taxon>Epilachninae</taxon>
        <taxon>Epilachnini</taxon>
        <taxon>Henosepilachna</taxon>
    </lineage>
</organism>
<accession>A0AAW1TQF7</accession>
<feature type="region of interest" description="Disordered" evidence="1">
    <location>
        <begin position="1"/>
        <end position="32"/>
    </location>
</feature>
<evidence type="ECO:0000313" key="2">
    <source>
        <dbReference type="EMBL" id="KAK9873064.1"/>
    </source>
</evidence>
<reference evidence="2 3" key="1">
    <citation type="submission" date="2023-03" db="EMBL/GenBank/DDBJ databases">
        <title>Genome insight into feeding habits of ladybird beetles.</title>
        <authorList>
            <person name="Li H.-S."/>
            <person name="Huang Y.-H."/>
            <person name="Pang H."/>
        </authorList>
    </citation>
    <scope>NUCLEOTIDE SEQUENCE [LARGE SCALE GENOMIC DNA]</scope>
    <source>
        <strain evidence="2">SYSU_2023b</strain>
        <tissue evidence="2">Whole body</tissue>
    </source>
</reference>
<keyword evidence="3" id="KW-1185">Reference proteome</keyword>
<evidence type="ECO:0000313" key="3">
    <source>
        <dbReference type="Proteomes" id="UP001431783"/>
    </source>
</evidence>
<evidence type="ECO:0000256" key="1">
    <source>
        <dbReference type="SAM" id="MobiDB-lite"/>
    </source>
</evidence>
<sequence>MDFFSDDDAETRSERSVGPVPTPDQLTDEENGEYSDTADFIVDDDGHPISEFFDAALHKAQKTFGVDFDYNEEEYDEEDNEYENDEIEGRKKEAKYFAKVSRKVGVIL</sequence>
<gene>
    <name evidence="2" type="ORF">WA026_020797</name>
</gene>
<dbReference type="AlphaFoldDB" id="A0AAW1TQF7"/>